<dbReference type="RefSeq" id="WP_316410744.1">
    <property type="nucleotide sequence ID" value="NZ_AP027081.1"/>
</dbReference>
<feature type="region of interest" description="Disordered" evidence="2">
    <location>
        <begin position="132"/>
        <end position="152"/>
    </location>
</feature>
<gene>
    <name evidence="6" type="ORF">METESE_35250</name>
</gene>
<dbReference type="PANTHER" id="PTHR40094">
    <property type="entry name" value="ALPHA-2-MACROGLOBULIN HOMOLOG"/>
    <property type="match status" value="1"/>
</dbReference>
<dbReference type="SMART" id="SM01419">
    <property type="entry name" value="Thiol-ester_cl"/>
    <property type="match status" value="1"/>
</dbReference>
<dbReference type="GO" id="GO:0004866">
    <property type="term" value="F:endopeptidase inhibitor activity"/>
    <property type="evidence" value="ECO:0007669"/>
    <property type="project" value="InterPro"/>
</dbReference>
<evidence type="ECO:0000256" key="1">
    <source>
        <dbReference type="ARBA" id="ARBA00010556"/>
    </source>
</evidence>
<evidence type="ECO:0000256" key="2">
    <source>
        <dbReference type="SAM" id="MobiDB-lite"/>
    </source>
</evidence>
<dbReference type="PANTHER" id="PTHR40094:SF1">
    <property type="entry name" value="UBIQUITIN DOMAIN-CONTAINING PROTEIN"/>
    <property type="match status" value="1"/>
</dbReference>
<protein>
    <submittedName>
        <fullName evidence="6">UPF0192 protein</fullName>
    </submittedName>
</protein>
<dbReference type="InterPro" id="IPR047565">
    <property type="entry name" value="Alpha-macroglob_thiol-ester_cl"/>
</dbReference>
<dbReference type="Pfam" id="PF01835">
    <property type="entry name" value="MG2"/>
    <property type="match status" value="1"/>
</dbReference>
<evidence type="ECO:0000313" key="6">
    <source>
        <dbReference type="EMBL" id="BDU78567.1"/>
    </source>
</evidence>
<dbReference type="Proteomes" id="UP001228113">
    <property type="component" value="Chromosome"/>
</dbReference>
<feature type="domain" description="Alpha-2-macroglobulin" evidence="5">
    <location>
        <begin position="856"/>
        <end position="946"/>
    </location>
</feature>
<dbReference type="SUPFAM" id="SSF48239">
    <property type="entry name" value="Terpenoid cyclases/Protein prenyltransferases"/>
    <property type="match status" value="1"/>
</dbReference>
<dbReference type="InterPro" id="IPR002890">
    <property type="entry name" value="MG2"/>
</dbReference>
<dbReference type="InterPro" id="IPR011625">
    <property type="entry name" value="A2M_N_BRD"/>
</dbReference>
<dbReference type="InterPro" id="IPR001599">
    <property type="entry name" value="Macroglobln_a2"/>
</dbReference>
<dbReference type="SMART" id="SM01360">
    <property type="entry name" value="A2M"/>
    <property type="match status" value="1"/>
</dbReference>
<evidence type="ECO:0000256" key="3">
    <source>
        <dbReference type="SAM" id="SignalP"/>
    </source>
</evidence>
<dbReference type="SMART" id="SM01359">
    <property type="entry name" value="A2M_N_2"/>
    <property type="match status" value="1"/>
</dbReference>
<sequence>MRWSTSVLLMSAALLLGGMLNSSSRAPEAPWRERGWTGAFAVPRPALPGQAAWLEASGPIPTDVRLRLHRVDDPPAFLARLLATPAGDPALEGSRAGLDPLDVLREAFLWGGRRAFVTVHRTASRALRDAARGAGTLRPPLQSATEPREGAAVPLAGRPGLTFVSEVVPRVTEEIARSPKRADGGGEREEGHLSRIELPAQEAGVYLVEILRDGDAAYVPWLVTDLALLGAQDGASLQVRAVSARDGAPYPGVQGRLFEGAQARPLPFGGDGEAQTQASPGVRRVVLAQAGRNLALLASEGQGSAAVRQRLYAYTERPLYRPGQEVFVKAVLRTVEGGENRVPRGVAELPYTVLDPEDTKVAEGRARLLSAETCTFGASVVLPGQGRLGAYRWVFQGPQGPAQAEFKVEQFVKPAFAVAVTADAPKVGLDDPMAFKVAARYFYGAAVRKAKADWFLYRVVPRAQGWWTPEEDEGPAPELMESGQLELDEDGGAASPVFKAAEDGLYRFVVKVTDGSGQQNSGSAQVRASAGDMVLFVGTDRAVAAPGRPFQATARAVDLEGRELRAVDISLRAARIVAEKESRDWWARTSALKPGETVASARGPRSALTIAEGGAYLVVAEALDSKGRRITAQCMVTVAAEGTPLPAVPDLRASADKTLYQAGETARILVRLPSPRLTLHWTVEHEGLARHHARRIEGTTAVVEVPVTPELQPNAWAVFEIVSEGRRQLAEVPIRAPRADRRLQVEVKADRDAYQPGQPMKLAVQVKDHQGRPAAADLSVGVVDEAIYALSPEFHPDIVRFFNPTRHHAVLRTGSTEWSFWDILRRQRPVWALRQTRRGEFKSDDADKVRQNFKDTAHWVPFLAAGSDGRASTQLVLPDNLTAWRATATAVTADTRAGVGRDKRTASKPLQVSLTLPRTLSLGEEARAVAQVRNLSGKPLQGRLWLEVTNGRLGGTTSTGFDLQDQGEHRLSLPLSTAARGPLTVTARVEGGGLKDAERRTVAVADPLVPASVSGFLQLQGGSAAVDIPVPPGATGETSLVVTPVRSLEQLCLPSLPYLIAYPYGCVEQTLSSFMPNLQVAALVKKGAMPAVDWKQLVDLDRNIRDGVFRVYGYQMANGGWGWYAPHDFGLQANPHTTGYALQSFAAMRALGYPVDDAVYGRGVQAAFSLFRECARRADALAPGAVPERGESADPAGDAAFLLQALARTGEPVAGLVEATAAKVLAGKWAGAHVAALAAQAAVASRHPRAGALLDRLEQSAQAQGGLAHWEGNRRTWLEWSSGDVFPTVAALKALLEGRPASPLIPRGEAFLATRFQGYGWESTWNTAQVLDLLPLIARTRPLTWSGGDLKAAVDGGPAWDFSSAEAPRPRRWGSREPRPGFLPMEAPKPLRLTGSGRGVLVWTYAYQVPGSARPPQAANASGAARLSLKRGLWALSSPQATGNARRGWVRRPWTGKLAVGDEAWMELEAGGDHEASYALLEVPIPAGLVPSVKLEGFVLEGRPFSNADASDAWWDKPRVEVHPDRVTFLWQKFYPWSPQRVRILLRAGMAGTYRIRPARLSLMSSEGQWVTCDGADLAVREGGAQ</sequence>
<dbReference type="EMBL" id="AP027081">
    <property type="protein sequence ID" value="BDU78567.1"/>
    <property type="molecule type" value="Genomic_DNA"/>
</dbReference>
<dbReference type="Gene3D" id="2.20.130.20">
    <property type="match status" value="1"/>
</dbReference>
<comment type="similarity">
    <text evidence="1">Belongs to the protease inhibitor I39 (alpha-2-macroglobulin) family. Bacterial alpha-2-macroglobulin subfamily.</text>
</comment>
<feature type="chain" id="PRO_5041355719" evidence="3">
    <location>
        <begin position="27"/>
        <end position="1586"/>
    </location>
</feature>
<keyword evidence="3" id="KW-0732">Signal</keyword>
<dbReference type="Pfam" id="PF17973">
    <property type="entry name" value="bMG10"/>
    <property type="match status" value="1"/>
</dbReference>
<dbReference type="Gene3D" id="1.50.10.20">
    <property type="match status" value="1"/>
</dbReference>
<dbReference type="KEGG" id="msea:METESE_35250"/>
<accession>A0AA48GVU8</accession>
<dbReference type="Pfam" id="PF07678">
    <property type="entry name" value="TED_complement"/>
    <property type="match status" value="1"/>
</dbReference>
<dbReference type="InterPro" id="IPR051802">
    <property type="entry name" value="YfhM-like"/>
</dbReference>
<feature type="signal peptide" evidence="3">
    <location>
        <begin position="1"/>
        <end position="26"/>
    </location>
</feature>
<dbReference type="InterPro" id="IPR041246">
    <property type="entry name" value="Bact_MG10"/>
</dbReference>
<proteinExistence type="inferred from homology"/>
<dbReference type="Gene3D" id="2.60.40.1930">
    <property type="match status" value="1"/>
</dbReference>
<organism evidence="6 7">
    <name type="scientific">Mesoterricola sediminis</name>
    <dbReference type="NCBI Taxonomy" id="2927980"/>
    <lineage>
        <taxon>Bacteria</taxon>
        <taxon>Pseudomonadati</taxon>
        <taxon>Acidobacteriota</taxon>
        <taxon>Holophagae</taxon>
        <taxon>Holophagales</taxon>
        <taxon>Holophagaceae</taxon>
        <taxon>Mesoterricola</taxon>
    </lineage>
</organism>
<evidence type="ECO:0000313" key="7">
    <source>
        <dbReference type="Proteomes" id="UP001228113"/>
    </source>
</evidence>
<evidence type="ECO:0000259" key="4">
    <source>
        <dbReference type="SMART" id="SM01359"/>
    </source>
</evidence>
<feature type="domain" description="Alpha-2-macroglobulin bait region" evidence="4">
    <location>
        <begin position="651"/>
        <end position="790"/>
    </location>
</feature>
<dbReference type="InterPro" id="IPR011626">
    <property type="entry name" value="Alpha-macroglobulin_TED"/>
</dbReference>
<dbReference type="Pfam" id="PF07703">
    <property type="entry name" value="A2M_BRD"/>
    <property type="match status" value="1"/>
</dbReference>
<dbReference type="InterPro" id="IPR008930">
    <property type="entry name" value="Terpenoid_cyclase/PrenylTrfase"/>
</dbReference>
<dbReference type="Pfam" id="PF00207">
    <property type="entry name" value="A2M"/>
    <property type="match status" value="1"/>
</dbReference>
<reference evidence="6" key="1">
    <citation type="journal article" date="2023" name="Int. J. Syst. Evol. Microbiol.">
        <title>Mesoterricola silvestris gen. nov., sp. nov., Mesoterricola sediminis sp. nov., Geothrix oryzae sp. nov., Geothrix edaphica sp. nov., Geothrix rubra sp. nov., and Geothrix limicola sp. nov., six novel members of Acidobacteriota isolated from soils.</title>
        <authorList>
            <person name="Itoh H."/>
            <person name="Sugisawa Y."/>
            <person name="Mise K."/>
            <person name="Xu Z."/>
            <person name="Kuniyasu M."/>
            <person name="Ushijima N."/>
            <person name="Kawano K."/>
            <person name="Kobayashi E."/>
            <person name="Shiratori Y."/>
            <person name="Masuda Y."/>
            <person name="Senoo K."/>
        </authorList>
    </citation>
    <scope>NUCLEOTIDE SEQUENCE</scope>
    <source>
        <strain evidence="6">W786</strain>
    </source>
</reference>
<evidence type="ECO:0000259" key="5">
    <source>
        <dbReference type="SMART" id="SM01360"/>
    </source>
</evidence>
<feature type="region of interest" description="Disordered" evidence="2">
    <location>
        <begin position="1361"/>
        <end position="1388"/>
    </location>
</feature>
<dbReference type="GO" id="GO:0005615">
    <property type="term" value="C:extracellular space"/>
    <property type="evidence" value="ECO:0007669"/>
    <property type="project" value="InterPro"/>
</dbReference>
<name>A0AA48GVU8_9BACT</name>
<keyword evidence="7" id="KW-1185">Reference proteome</keyword>